<sequence>MVGAAVDREHVIGKLGRDRTRGAVGQGEEHDIGIGEHACLGGLQFELGVTHKMRVDGAEALTGVAVSGDDAHVELGMIREQPQQLASRVSARARDGDGDGHGFNLIDSRDGAEAATSRERLRAVSAATSPRFGARGGRDGAWCSRRRSADPWARD</sequence>
<reference evidence="3" key="1">
    <citation type="journal article" date="2019" name="Int. J. Syst. Evol. Microbiol.">
        <title>The Global Catalogue of Microorganisms (GCM) 10K type strain sequencing project: providing services to taxonomists for standard genome sequencing and annotation.</title>
        <authorList>
            <consortium name="The Broad Institute Genomics Platform"/>
            <consortium name="The Broad Institute Genome Sequencing Center for Infectious Disease"/>
            <person name="Wu L."/>
            <person name="Ma J."/>
        </authorList>
    </citation>
    <scope>NUCLEOTIDE SEQUENCE [LARGE SCALE GENOMIC DNA]</scope>
    <source>
        <strain evidence="3">NBRC 108755</strain>
    </source>
</reference>
<keyword evidence="3" id="KW-1185">Reference proteome</keyword>
<organism evidence="2 3">
    <name type="scientific">Homoserinibacter gongjuensis</name>
    <dbReference type="NCBI Taxonomy" id="1162968"/>
    <lineage>
        <taxon>Bacteria</taxon>
        <taxon>Bacillati</taxon>
        <taxon>Actinomycetota</taxon>
        <taxon>Actinomycetes</taxon>
        <taxon>Micrococcales</taxon>
        <taxon>Microbacteriaceae</taxon>
        <taxon>Homoserinibacter</taxon>
    </lineage>
</organism>
<comment type="caution">
    <text evidence="2">The sequence shown here is derived from an EMBL/GenBank/DDBJ whole genome shotgun (WGS) entry which is preliminary data.</text>
</comment>
<protein>
    <submittedName>
        <fullName evidence="2">Uncharacterized protein</fullName>
    </submittedName>
</protein>
<name>A0ABQ6K0J9_9MICO</name>
<dbReference type="Proteomes" id="UP001157069">
    <property type="component" value="Unassembled WGS sequence"/>
</dbReference>
<feature type="compositionally biased region" description="Basic and acidic residues" evidence="1">
    <location>
        <begin position="107"/>
        <end position="122"/>
    </location>
</feature>
<evidence type="ECO:0000313" key="3">
    <source>
        <dbReference type="Proteomes" id="UP001157069"/>
    </source>
</evidence>
<proteinExistence type="predicted"/>
<feature type="region of interest" description="Disordered" evidence="1">
    <location>
        <begin position="89"/>
        <end position="155"/>
    </location>
</feature>
<accession>A0ABQ6K0J9</accession>
<evidence type="ECO:0000313" key="2">
    <source>
        <dbReference type="EMBL" id="GMA92884.1"/>
    </source>
</evidence>
<dbReference type="EMBL" id="BSVA01000001">
    <property type="protein sequence ID" value="GMA92884.1"/>
    <property type="molecule type" value="Genomic_DNA"/>
</dbReference>
<evidence type="ECO:0000256" key="1">
    <source>
        <dbReference type="SAM" id="MobiDB-lite"/>
    </source>
</evidence>
<gene>
    <name evidence="2" type="ORF">GCM10025869_34130</name>
</gene>